<dbReference type="Pfam" id="PF07648">
    <property type="entry name" value="Kazal_2"/>
    <property type="match status" value="1"/>
</dbReference>
<dbReference type="PANTHER" id="PTHR13866">
    <property type="entry name" value="SPARC OSTEONECTIN"/>
    <property type="match status" value="1"/>
</dbReference>
<keyword evidence="6" id="KW-0325">Glycoprotein</keyword>
<evidence type="ECO:0000256" key="5">
    <source>
        <dbReference type="ARBA" id="ARBA00023157"/>
    </source>
</evidence>
<dbReference type="Proteomes" id="UP001159405">
    <property type="component" value="Unassembled WGS sequence"/>
</dbReference>
<evidence type="ECO:0000256" key="3">
    <source>
        <dbReference type="ARBA" id="ARBA00022729"/>
    </source>
</evidence>
<dbReference type="PROSITE" id="PS51465">
    <property type="entry name" value="KAZAL_2"/>
    <property type="match status" value="1"/>
</dbReference>
<evidence type="ECO:0000256" key="4">
    <source>
        <dbReference type="ARBA" id="ARBA00022837"/>
    </source>
</evidence>
<feature type="signal peptide" evidence="7">
    <location>
        <begin position="1"/>
        <end position="22"/>
    </location>
</feature>
<dbReference type="PROSITE" id="PS00018">
    <property type="entry name" value="EF_HAND_1"/>
    <property type="match status" value="1"/>
</dbReference>
<dbReference type="Gene3D" id="1.10.238.10">
    <property type="entry name" value="EF-hand"/>
    <property type="match status" value="1"/>
</dbReference>
<dbReference type="InterPro" id="IPR011992">
    <property type="entry name" value="EF-hand-dom_pair"/>
</dbReference>
<reference evidence="9 10" key="1">
    <citation type="submission" date="2022-05" db="EMBL/GenBank/DDBJ databases">
        <authorList>
            <consortium name="Genoscope - CEA"/>
            <person name="William W."/>
        </authorList>
    </citation>
    <scope>NUCLEOTIDE SEQUENCE [LARGE SCALE GENOMIC DNA]</scope>
</reference>
<evidence type="ECO:0000256" key="1">
    <source>
        <dbReference type="ARBA" id="ARBA00004613"/>
    </source>
</evidence>
<dbReference type="InterPro" id="IPR018247">
    <property type="entry name" value="EF_Hand_1_Ca_BS"/>
</dbReference>
<comment type="caution">
    <text evidence="9">The sequence shown here is derived from an EMBL/GenBank/DDBJ whole genome shotgun (WGS) entry which is preliminary data.</text>
</comment>
<name>A0ABN8RBF3_9CNID</name>
<dbReference type="SUPFAM" id="SSF47473">
    <property type="entry name" value="EF-hand"/>
    <property type="match status" value="1"/>
</dbReference>
<dbReference type="InterPro" id="IPR002350">
    <property type="entry name" value="Kazal_dom"/>
</dbReference>
<dbReference type="SUPFAM" id="SSF100895">
    <property type="entry name" value="Kazal-type serine protease inhibitors"/>
    <property type="match status" value="1"/>
</dbReference>
<evidence type="ECO:0000256" key="6">
    <source>
        <dbReference type="ARBA" id="ARBA00023180"/>
    </source>
</evidence>
<keyword evidence="2" id="KW-0964">Secreted</keyword>
<evidence type="ECO:0000256" key="2">
    <source>
        <dbReference type="ARBA" id="ARBA00022525"/>
    </source>
</evidence>
<feature type="domain" description="Kazal-like" evidence="8">
    <location>
        <begin position="46"/>
        <end position="101"/>
    </location>
</feature>
<keyword evidence="4" id="KW-0106">Calcium</keyword>
<dbReference type="InterPro" id="IPR019577">
    <property type="entry name" value="SPARC/Testican_Ca-bd-dom"/>
</dbReference>
<keyword evidence="3 7" id="KW-0732">Signal</keyword>
<keyword evidence="5" id="KW-1015">Disulfide bond</keyword>
<dbReference type="Gene3D" id="3.30.60.30">
    <property type="match status" value="1"/>
</dbReference>
<dbReference type="InterPro" id="IPR036058">
    <property type="entry name" value="Kazal_dom_sf"/>
</dbReference>
<dbReference type="PANTHER" id="PTHR13866:SF14">
    <property type="entry name" value="BM-40"/>
    <property type="match status" value="1"/>
</dbReference>
<evidence type="ECO:0000259" key="8">
    <source>
        <dbReference type="PROSITE" id="PS51465"/>
    </source>
</evidence>
<sequence length="245" mass="27594">MQGFFLITALLYLSVACLVVKGQDDPCRGVVCPRGRMCVPHTNDEGKSYSTCECPTSCTPEVNEPVCSYYNTSFISRCEMHKFACAHDLTMKVKNEGSCPSDTVVACSEDYLLQFPTRYLEWIMIAREVFLDPTFSLSSGARADALTEAERNTILSWEFDYIDKNKNNVLDNEEVGRIFFDLLNAEPCIEGFLLSCDQNEKEGIERREWDSCFPKTAETRGNLGRVNFAKAYGTVTKDRGNNIGQ</sequence>
<keyword evidence="10" id="KW-1185">Reference proteome</keyword>
<dbReference type="EMBL" id="CALNXK010000210">
    <property type="protein sequence ID" value="CAH3176228.1"/>
    <property type="molecule type" value="Genomic_DNA"/>
</dbReference>
<dbReference type="Pfam" id="PF10591">
    <property type="entry name" value="SPARC_Ca_bdg"/>
    <property type="match status" value="1"/>
</dbReference>
<comment type="subcellular location">
    <subcellularLocation>
        <location evidence="1">Secreted</location>
    </subcellularLocation>
</comment>
<accession>A0ABN8RBF3</accession>
<evidence type="ECO:0000313" key="10">
    <source>
        <dbReference type="Proteomes" id="UP001159405"/>
    </source>
</evidence>
<evidence type="ECO:0000313" key="9">
    <source>
        <dbReference type="EMBL" id="CAH3176228.1"/>
    </source>
</evidence>
<organism evidence="9 10">
    <name type="scientific">Porites lobata</name>
    <dbReference type="NCBI Taxonomy" id="104759"/>
    <lineage>
        <taxon>Eukaryota</taxon>
        <taxon>Metazoa</taxon>
        <taxon>Cnidaria</taxon>
        <taxon>Anthozoa</taxon>
        <taxon>Hexacorallia</taxon>
        <taxon>Scleractinia</taxon>
        <taxon>Fungiina</taxon>
        <taxon>Poritidae</taxon>
        <taxon>Porites</taxon>
    </lineage>
</organism>
<protein>
    <recommendedName>
        <fullName evidence="8">Kazal-like domain-containing protein</fullName>
    </recommendedName>
</protein>
<feature type="chain" id="PRO_5046963852" description="Kazal-like domain-containing protein" evidence="7">
    <location>
        <begin position="23"/>
        <end position="245"/>
    </location>
</feature>
<evidence type="ECO:0000256" key="7">
    <source>
        <dbReference type="SAM" id="SignalP"/>
    </source>
</evidence>
<proteinExistence type="predicted"/>
<gene>
    <name evidence="9" type="ORF">PLOB_00017978</name>
</gene>